<keyword evidence="1" id="KW-0547">Nucleotide-binding</keyword>
<accession>A0A919K1H2</accession>
<dbReference type="GO" id="GO:0005524">
    <property type="term" value="F:ATP binding"/>
    <property type="evidence" value="ECO:0007669"/>
    <property type="project" value="UniProtKB-KW"/>
</dbReference>
<dbReference type="PROSITE" id="PS50893">
    <property type="entry name" value="ABC_TRANSPORTER_2"/>
    <property type="match status" value="2"/>
</dbReference>
<dbReference type="SMART" id="SM00382">
    <property type="entry name" value="AAA"/>
    <property type="match status" value="2"/>
</dbReference>
<feature type="domain" description="ABC transporter" evidence="3">
    <location>
        <begin position="271"/>
        <end position="509"/>
    </location>
</feature>
<dbReference type="AlphaFoldDB" id="A0A919K1H2"/>
<dbReference type="CDD" id="cd03216">
    <property type="entry name" value="ABC_Carb_Monos_I"/>
    <property type="match status" value="1"/>
</dbReference>
<evidence type="ECO:0000313" key="5">
    <source>
        <dbReference type="Proteomes" id="UP000636960"/>
    </source>
</evidence>
<evidence type="ECO:0000256" key="1">
    <source>
        <dbReference type="ARBA" id="ARBA00022741"/>
    </source>
</evidence>
<feature type="domain" description="ABC transporter" evidence="3">
    <location>
        <begin position="18"/>
        <end position="252"/>
    </location>
</feature>
<dbReference type="InterPro" id="IPR003439">
    <property type="entry name" value="ABC_transporter-like_ATP-bd"/>
</dbReference>
<keyword evidence="2" id="KW-0067">ATP-binding</keyword>
<evidence type="ECO:0000256" key="2">
    <source>
        <dbReference type="ARBA" id="ARBA00022840"/>
    </source>
</evidence>
<reference evidence="4" key="1">
    <citation type="submission" date="2021-01" db="EMBL/GenBank/DDBJ databases">
        <title>Whole genome shotgun sequence of Actinoplanes rishiriensis NBRC 108556.</title>
        <authorList>
            <person name="Komaki H."/>
            <person name="Tamura T."/>
        </authorList>
    </citation>
    <scope>NUCLEOTIDE SEQUENCE</scope>
    <source>
        <strain evidence="4">NBRC 108556</strain>
    </source>
</reference>
<dbReference type="CDD" id="cd03215">
    <property type="entry name" value="ABC_Carb_Monos_II"/>
    <property type="match status" value="1"/>
</dbReference>
<keyword evidence="5" id="KW-1185">Reference proteome</keyword>
<protein>
    <submittedName>
        <fullName evidence="4">ABC transporter</fullName>
    </submittedName>
</protein>
<dbReference type="Pfam" id="PF00005">
    <property type="entry name" value="ABC_tran"/>
    <property type="match status" value="2"/>
</dbReference>
<dbReference type="InterPro" id="IPR027417">
    <property type="entry name" value="P-loop_NTPase"/>
</dbReference>
<dbReference type="Gene3D" id="3.40.50.300">
    <property type="entry name" value="P-loop containing nucleotide triphosphate hydrolases"/>
    <property type="match status" value="2"/>
</dbReference>
<dbReference type="InterPro" id="IPR003593">
    <property type="entry name" value="AAA+_ATPase"/>
</dbReference>
<dbReference type="RefSeq" id="WP_203784730.1">
    <property type="nucleotide sequence ID" value="NZ_BOMV01000057.1"/>
</dbReference>
<evidence type="ECO:0000259" key="3">
    <source>
        <dbReference type="PROSITE" id="PS50893"/>
    </source>
</evidence>
<gene>
    <name evidence="4" type="ORF">Ari01nite_51590</name>
</gene>
<comment type="caution">
    <text evidence="4">The sequence shown here is derived from an EMBL/GenBank/DDBJ whole genome shotgun (WGS) entry which is preliminary data.</text>
</comment>
<dbReference type="Proteomes" id="UP000636960">
    <property type="component" value="Unassembled WGS sequence"/>
</dbReference>
<dbReference type="GO" id="GO:0016887">
    <property type="term" value="F:ATP hydrolysis activity"/>
    <property type="evidence" value="ECO:0007669"/>
    <property type="project" value="InterPro"/>
</dbReference>
<proteinExistence type="predicted"/>
<dbReference type="InterPro" id="IPR050107">
    <property type="entry name" value="ABC_carbohydrate_import_ATPase"/>
</dbReference>
<dbReference type="PANTHER" id="PTHR43790:SF4">
    <property type="entry name" value="GUANOSINE IMPORT ATP-BINDING PROTEIN NUPO"/>
    <property type="match status" value="1"/>
</dbReference>
<dbReference type="SUPFAM" id="SSF52540">
    <property type="entry name" value="P-loop containing nucleoside triphosphate hydrolases"/>
    <property type="match status" value="2"/>
</dbReference>
<organism evidence="4 5">
    <name type="scientific">Paractinoplanes rishiriensis</name>
    <dbReference type="NCBI Taxonomy" id="1050105"/>
    <lineage>
        <taxon>Bacteria</taxon>
        <taxon>Bacillati</taxon>
        <taxon>Actinomycetota</taxon>
        <taxon>Actinomycetes</taxon>
        <taxon>Micromonosporales</taxon>
        <taxon>Micromonosporaceae</taxon>
        <taxon>Paractinoplanes</taxon>
    </lineage>
</organism>
<dbReference type="EMBL" id="BOMV01000057">
    <property type="protein sequence ID" value="GIE97694.1"/>
    <property type="molecule type" value="Genomic_DNA"/>
</dbReference>
<name>A0A919K1H2_9ACTN</name>
<dbReference type="PANTHER" id="PTHR43790">
    <property type="entry name" value="CARBOHYDRATE TRANSPORT ATP-BINDING PROTEIN MG119-RELATED"/>
    <property type="match status" value="1"/>
</dbReference>
<evidence type="ECO:0000313" key="4">
    <source>
        <dbReference type="EMBL" id="GIE97694.1"/>
    </source>
</evidence>
<sequence>MTTHPSLDAPPATAPALLAVRGLTCRFGDVVANDGVDFEVAAGEVHAVLGENGAGKSTLMKLIYGVYRPDAGEFHVNGVPTPLTSPAAARAAGIGMVFQDMRLVPAFTVAENIGLALPLRGPRFNRRRLSRDIAGAADRYGLPVHPDALVRHLSIGERQRVEILKVLMSGCRLLILDEPTSVLAPQEVDALFAAMRALRQAGLSLVIITHKLNEARAIADRVTVLRGGRVVLRNADPAGHTDAELVEAMVGRAVPPLARDRRTHEAAAPVVELSGVHVAGDRGHTALSGVDLTIRPGEVVGVAGVAGSGQRELCEVILGLRKTTEGTVRLAGRPVGRPRDAIAAGAVDIPEDPVTDAVVPGLTVLEHLALGDTPRRGLGIDWRAVAAGADKRDAATGLRMAARTRVLGELSGGNIQRVVLTRALGEPASVVVAAYPSRGLDIATTRRTQELLIEQRDAGAAVLVVSEDLDELLSISDRIAVLHDGHLAGVVRPAETDRYAIGQLMLGGVAA</sequence>